<keyword evidence="2" id="KW-1185">Reference proteome</keyword>
<gene>
    <name evidence="1" type="ORF">PAC_14649</name>
</gene>
<dbReference type="EMBL" id="FJOG01000028">
    <property type="protein sequence ID" value="CZR64750.1"/>
    <property type="molecule type" value="Genomic_DNA"/>
</dbReference>
<evidence type="ECO:0000313" key="1">
    <source>
        <dbReference type="EMBL" id="CZR64750.1"/>
    </source>
</evidence>
<proteinExistence type="predicted"/>
<name>A0A1L7XI87_9HELO</name>
<organism evidence="1 2">
    <name type="scientific">Phialocephala subalpina</name>
    <dbReference type="NCBI Taxonomy" id="576137"/>
    <lineage>
        <taxon>Eukaryota</taxon>
        <taxon>Fungi</taxon>
        <taxon>Dikarya</taxon>
        <taxon>Ascomycota</taxon>
        <taxon>Pezizomycotina</taxon>
        <taxon>Leotiomycetes</taxon>
        <taxon>Helotiales</taxon>
        <taxon>Mollisiaceae</taxon>
        <taxon>Phialocephala</taxon>
        <taxon>Phialocephala fortinii species complex</taxon>
    </lineage>
</organism>
<reference evidence="1 2" key="1">
    <citation type="submission" date="2016-03" db="EMBL/GenBank/DDBJ databases">
        <authorList>
            <person name="Ploux O."/>
        </authorList>
    </citation>
    <scope>NUCLEOTIDE SEQUENCE [LARGE SCALE GENOMIC DNA]</scope>
    <source>
        <strain evidence="1 2">UAMH 11012</strain>
    </source>
</reference>
<dbReference type="Proteomes" id="UP000184330">
    <property type="component" value="Unassembled WGS sequence"/>
</dbReference>
<evidence type="ECO:0000313" key="2">
    <source>
        <dbReference type="Proteomes" id="UP000184330"/>
    </source>
</evidence>
<dbReference type="AlphaFoldDB" id="A0A1L7XI87"/>
<sequence>MASTYHWKEHLNKQLTAFTRTRYYACVKVLTIYWKDGHDGFKEEAREIGEIFRDEFQYSIEEFSIPSSRSLLYLSNFITQLLLYVTSIAEAKEASSLLIIHYGGHGDMNDDRDKGEERRSVWTANREGEPQLEWFRIQEELKDAGAGAGAGAGADVLLLSDRRFAAQAGRGTDRRPSQVELIAAAAMGTVGVTGIPTRVGQKHVRVLVLVCLEVVELSNFIIPSGTKTPMPGPGSFTRAVIKEMRGARQTKENLTTLELHRRLVDKRANLIATPVYVKLTPKPRTIKLEPFPEVYYSGTEVEPDGPLFQLLIQTNAQLDQSTITEISEWLGSNIPPTVTTVRAHGVLETTVEIQRLIEDISQGQTPLANALDKPALEDIMAAWGSVSLVIPTGSVTALIEQNSIHLRNSPHRAVDKLPLQVETKDFIEKLEAKNSAFLDTAELNILLSSTDDGQIESPLHDDIIQKLGIANHLRLRRIITLHGGKTMKMPDEAPANTKSDLPVLQEFKEYGPYVNPAELPDLKARVSFLVIKHKKISLSHS</sequence>
<dbReference type="OrthoDB" id="1911848at2759"/>
<accession>A0A1L7XI87</accession>
<protein>
    <submittedName>
        <fullName evidence="1">Uncharacterized protein</fullName>
    </submittedName>
</protein>